<evidence type="ECO:0000313" key="2">
    <source>
        <dbReference type="EMBL" id="CAF9907608.1"/>
    </source>
</evidence>
<dbReference type="Proteomes" id="UP000664203">
    <property type="component" value="Unassembled WGS sequence"/>
</dbReference>
<dbReference type="InterPro" id="IPR036770">
    <property type="entry name" value="Ankyrin_rpt-contain_sf"/>
</dbReference>
<organism evidence="2 3">
    <name type="scientific">Alectoria fallacina</name>
    <dbReference type="NCBI Taxonomy" id="1903189"/>
    <lineage>
        <taxon>Eukaryota</taxon>
        <taxon>Fungi</taxon>
        <taxon>Dikarya</taxon>
        <taxon>Ascomycota</taxon>
        <taxon>Pezizomycotina</taxon>
        <taxon>Lecanoromycetes</taxon>
        <taxon>OSLEUM clade</taxon>
        <taxon>Lecanoromycetidae</taxon>
        <taxon>Lecanorales</taxon>
        <taxon>Lecanorineae</taxon>
        <taxon>Parmeliaceae</taxon>
        <taxon>Alectoria</taxon>
    </lineage>
</organism>
<dbReference type="SUPFAM" id="SSF48403">
    <property type="entry name" value="Ankyrin repeat"/>
    <property type="match status" value="1"/>
</dbReference>
<reference evidence="2" key="1">
    <citation type="submission" date="2021-03" db="EMBL/GenBank/DDBJ databases">
        <authorList>
            <person name="Tagirdzhanova G."/>
        </authorList>
    </citation>
    <scope>NUCLEOTIDE SEQUENCE</scope>
</reference>
<evidence type="ECO:0008006" key="4">
    <source>
        <dbReference type="Google" id="ProtNLM"/>
    </source>
</evidence>
<comment type="caution">
    <text evidence="2">The sequence shown here is derived from an EMBL/GenBank/DDBJ whole genome shotgun (WGS) entry which is preliminary data.</text>
</comment>
<keyword evidence="3" id="KW-1185">Reference proteome</keyword>
<dbReference type="AlphaFoldDB" id="A0A8H3ELK5"/>
<protein>
    <recommendedName>
        <fullName evidence="4">Ankyrin repeat protein</fullName>
    </recommendedName>
</protein>
<evidence type="ECO:0000256" key="1">
    <source>
        <dbReference type="SAM" id="MobiDB-lite"/>
    </source>
</evidence>
<proteinExistence type="predicted"/>
<accession>A0A8H3ELK5</accession>
<dbReference type="EMBL" id="CAJPDR010000022">
    <property type="protein sequence ID" value="CAF9907608.1"/>
    <property type="molecule type" value="Genomic_DNA"/>
</dbReference>
<name>A0A8H3ELK5_9LECA</name>
<sequence>MTIQSHVDPKGIERYLESYDQSLIHEELLGATTSQASEEKDTFPILFFAAERNSPEILNVLCERGADVDGRAEPSGLPLLAYTILSAERNLSDTTNTLIALLAMGANSSDVPRDMWSDYDARPKNAGPKESQAKDASTEWCTAEIRDQLPAISKFWDDHFKDRSEKQQREAQFEELHKLWEQAVKSEFGSPLARRLTDVVPFLPFNEGGQAVATYKSMRSLWQEVRKHINVESKDLMQHIFLNSVDDGQIAKCLAAEYYDPQGGASSLLYAVNHEIRARLARVWFREKRKIVDKMVEEPLPSYDVSVVITFEGDNDVAVKRIGTCKIQLPPEAS</sequence>
<dbReference type="OrthoDB" id="47330at2759"/>
<gene>
    <name evidence="2" type="ORF">ALECFALPRED_003549</name>
</gene>
<feature type="region of interest" description="Disordered" evidence="1">
    <location>
        <begin position="117"/>
        <end position="138"/>
    </location>
</feature>
<evidence type="ECO:0000313" key="3">
    <source>
        <dbReference type="Proteomes" id="UP000664203"/>
    </source>
</evidence>